<dbReference type="EMBL" id="UYYB01008935">
    <property type="protein sequence ID" value="VDM68471.1"/>
    <property type="molecule type" value="Genomic_DNA"/>
</dbReference>
<gene>
    <name evidence="3" type="ORF">SVUK_LOCUS3469</name>
</gene>
<dbReference type="OrthoDB" id="5873630at2759"/>
<evidence type="ECO:0000313" key="4">
    <source>
        <dbReference type="Proteomes" id="UP000270094"/>
    </source>
</evidence>
<keyword evidence="4" id="KW-1185">Reference proteome</keyword>
<accession>A0A3P7I511</accession>
<dbReference type="AlphaFoldDB" id="A0A3P7I511"/>
<feature type="compositionally biased region" description="Low complexity" evidence="2">
    <location>
        <begin position="69"/>
        <end position="85"/>
    </location>
</feature>
<protein>
    <submittedName>
        <fullName evidence="3">Uncharacterized protein</fullName>
    </submittedName>
</protein>
<feature type="region of interest" description="Disordered" evidence="2">
    <location>
        <begin position="52"/>
        <end position="89"/>
    </location>
</feature>
<reference evidence="3 4" key="1">
    <citation type="submission" date="2018-11" db="EMBL/GenBank/DDBJ databases">
        <authorList>
            <consortium name="Pathogen Informatics"/>
        </authorList>
    </citation>
    <scope>NUCLEOTIDE SEQUENCE [LARGE SCALE GENOMIC DNA]</scope>
</reference>
<keyword evidence="1" id="KW-0175">Coiled coil</keyword>
<organism evidence="3 4">
    <name type="scientific">Strongylus vulgaris</name>
    <name type="common">Blood worm</name>
    <dbReference type="NCBI Taxonomy" id="40348"/>
    <lineage>
        <taxon>Eukaryota</taxon>
        <taxon>Metazoa</taxon>
        <taxon>Ecdysozoa</taxon>
        <taxon>Nematoda</taxon>
        <taxon>Chromadorea</taxon>
        <taxon>Rhabditida</taxon>
        <taxon>Rhabditina</taxon>
        <taxon>Rhabditomorpha</taxon>
        <taxon>Strongyloidea</taxon>
        <taxon>Strongylidae</taxon>
        <taxon>Strongylus</taxon>
    </lineage>
</organism>
<sequence length="162" mass="18563">MSTKPFRISVFKVRQQTAENAQLIREQLQNNKKSKLNRIRKELRQSISEKMSNITSEARSEATRIPLPSVSTSVSTATSGTSSSRTPRRHRHIFTKEDAIKALERGRRAHERLLVERAEARKKAEEAVKLRREAAEEANRFNKVSSDVMDTNTKFLSINTNQ</sequence>
<dbReference type="Proteomes" id="UP000270094">
    <property type="component" value="Unassembled WGS sequence"/>
</dbReference>
<feature type="coiled-coil region" evidence="1">
    <location>
        <begin position="18"/>
        <end position="45"/>
    </location>
</feature>
<evidence type="ECO:0000313" key="3">
    <source>
        <dbReference type="EMBL" id="VDM68471.1"/>
    </source>
</evidence>
<feature type="coiled-coil region" evidence="1">
    <location>
        <begin position="103"/>
        <end position="140"/>
    </location>
</feature>
<evidence type="ECO:0000256" key="2">
    <source>
        <dbReference type="SAM" id="MobiDB-lite"/>
    </source>
</evidence>
<proteinExistence type="predicted"/>
<name>A0A3P7I511_STRVU</name>
<evidence type="ECO:0000256" key="1">
    <source>
        <dbReference type="SAM" id="Coils"/>
    </source>
</evidence>